<comment type="caution">
    <text evidence="2">The sequence shown here is derived from an EMBL/GenBank/DDBJ whole genome shotgun (WGS) entry which is preliminary data.</text>
</comment>
<reference evidence="2 3" key="1">
    <citation type="submission" date="2021-06" db="EMBL/GenBank/DDBJ databases">
        <title>Caerostris extrusa draft genome.</title>
        <authorList>
            <person name="Kono N."/>
            <person name="Arakawa K."/>
        </authorList>
    </citation>
    <scope>NUCLEOTIDE SEQUENCE [LARGE SCALE GENOMIC DNA]</scope>
</reference>
<evidence type="ECO:0008006" key="4">
    <source>
        <dbReference type="Google" id="ProtNLM"/>
    </source>
</evidence>
<protein>
    <recommendedName>
        <fullName evidence="4">Secreted protein</fullName>
    </recommendedName>
</protein>
<dbReference type="AlphaFoldDB" id="A0AAV4U940"/>
<keyword evidence="1" id="KW-0732">Signal</keyword>
<organism evidence="2 3">
    <name type="scientific">Caerostris extrusa</name>
    <name type="common">Bark spider</name>
    <name type="synonym">Caerostris bankana</name>
    <dbReference type="NCBI Taxonomy" id="172846"/>
    <lineage>
        <taxon>Eukaryota</taxon>
        <taxon>Metazoa</taxon>
        <taxon>Ecdysozoa</taxon>
        <taxon>Arthropoda</taxon>
        <taxon>Chelicerata</taxon>
        <taxon>Arachnida</taxon>
        <taxon>Araneae</taxon>
        <taxon>Araneomorphae</taxon>
        <taxon>Entelegynae</taxon>
        <taxon>Araneoidea</taxon>
        <taxon>Araneidae</taxon>
        <taxon>Caerostris</taxon>
    </lineage>
</organism>
<dbReference type="EMBL" id="BPLR01012511">
    <property type="protein sequence ID" value="GIY54387.1"/>
    <property type="molecule type" value="Genomic_DNA"/>
</dbReference>
<sequence>MRKRRPPPKIFLMKLPVLLLMQTRARGTFYCFESPFLKFAACAFPPHYEVIWPALNPKAVIVQLGRRNEIVMFLSFESG</sequence>
<name>A0AAV4U940_CAEEX</name>
<proteinExistence type="predicted"/>
<evidence type="ECO:0000256" key="1">
    <source>
        <dbReference type="SAM" id="SignalP"/>
    </source>
</evidence>
<accession>A0AAV4U940</accession>
<evidence type="ECO:0000313" key="3">
    <source>
        <dbReference type="Proteomes" id="UP001054945"/>
    </source>
</evidence>
<dbReference type="Proteomes" id="UP001054945">
    <property type="component" value="Unassembled WGS sequence"/>
</dbReference>
<feature type="signal peptide" evidence="1">
    <location>
        <begin position="1"/>
        <end position="27"/>
    </location>
</feature>
<gene>
    <name evidence="2" type="ORF">CEXT_272951</name>
</gene>
<evidence type="ECO:0000313" key="2">
    <source>
        <dbReference type="EMBL" id="GIY54387.1"/>
    </source>
</evidence>
<feature type="chain" id="PRO_5043551311" description="Secreted protein" evidence="1">
    <location>
        <begin position="28"/>
        <end position="79"/>
    </location>
</feature>
<keyword evidence="3" id="KW-1185">Reference proteome</keyword>